<evidence type="ECO:0000256" key="4">
    <source>
        <dbReference type="ARBA" id="ARBA00022679"/>
    </source>
</evidence>
<dbReference type="Proteomes" id="UP000602284">
    <property type="component" value="Unassembled WGS sequence"/>
</dbReference>
<evidence type="ECO:0000256" key="2">
    <source>
        <dbReference type="ARBA" id="ARBA00005992"/>
    </source>
</evidence>
<dbReference type="InterPro" id="IPR038063">
    <property type="entry name" value="Transpep_catalytic_dom"/>
</dbReference>
<keyword evidence="4" id="KW-0808">Transferase</keyword>
<dbReference type="PROSITE" id="PS52029">
    <property type="entry name" value="LD_TPASE"/>
    <property type="match status" value="1"/>
</dbReference>
<protein>
    <submittedName>
        <fullName evidence="11">Peptidoglycan-binding protein</fullName>
    </submittedName>
</protein>
<dbReference type="Pfam" id="PF01471">
    <property type="entry name" value="PG_binding_1"/>
    <property type="match status" value="2"/>
</dbReference>
<evidence type="ECO:0000256" key="8">
    <source>
        <dbReference type="ARBA" id="ARBA00023316"/>
    </source>
</evidence>
<evidence type="ECO:0000313" key="12">
    <source>
        <dbReference type="Proteomes" id="UP000602284"/>
    </source>
</evidence>
<keyword evidence="3" id="KW-0328">Glycosyltransferase</keyword>
<dbReference type="RefSeq" id="WP_201634942.1">
    <property type="nucleotide sequence ID" value="NZ_JAEQNB010000003.1"/>
</dbReference>
<organism evidence="11 12">
    <name type="scientific">Tumebacillus amylolyticus</name>
    <dbReference type="NCBI Taxonomy" id="2801339"/>
    <lineage>
        <taxon>Bacteria</taxon>
        <taxon>Bacillati</taxon>
        <taxon>Bacillota</taxon>
        <taxon>Bacilli</taxon>
        <taxon>Bacillales</taxon>
        <taxon>Alicyclobacillaceae</taxon>
        <taxon>Tumebacillus</taxon>
    </lineage>
</organism>
<feature type="active site" description="Nucleophile" evidence="9">
    <location>
        <position position="173"/>
    </location>
</feature>
<evidence type="ECO:0000256" key="6">
    <source>
        <dbReference type="ARBA" id="ARBA00022960"/>
    </source>
</evidence>
<dbReference type="SUPFAM" id="SSF141523">
    <property type="entry name" value="L,D-transpeptidase catalytic domain-like"/>
    <property type="match status" value="1"/>
</dbReference>
<dbReference type="InterPro" id="IPR050979">
    <property type="entry name" value="LD-transpeptidase"/>
</dbReference>
<evidence type="ECO:0000256" key="5">
    <source>
        <dbReference type="ARBA" id="ARBA00022801"/>
    </source>
</evidence>
<dbReference type="InterPro" id="IPR002477">
    <property type="entry name" value="Peptidoglycan-bd-like"/>
</dbReference>
<dbReference type="InterPro" id="IPR005490">
    <property type="entry name" value="LD_TPept_cat_dom"/>
</dbReference>
<sequence length="281" mass="30078">MIYASRFLRLVSPYLRGPDVASLQERMLELGLASDPPDGVFGPGTAAAVRRFQELQGLQQDGVVGPETWTALGASEAVSLLVAASGEHRLHVDTERCVLYVYKSGHLVKTFSVGVGSTLTSTPLGDWKITQKAINPGGPFGTRWMRLNIPFGGYGIHGTDNPHSIGKGVSHGCIRMQNKDVEELYDLIPLGTLVKVSGKAFTSRILRLGVSYGTDVIDVQRILQTLGYYKGDLDGVYGPVTAAAVRSFQADKDLVVDGIIGSSTVEALVSNMDEAMGGRNP</sequence>
<accession>A0ABS1JA97</accession>
<keyword evidence="6 9" id="KW-0133">Cell shape</keyword>
<evidence type="ECO:0000256" key="3">
    <source>
        <dbReference type="ARBA" id="ARBA00022676"/>
    </source>
</evidence>
<comment type="pathway">
    <text evidence="1 9">Cell wall biogenesis; peptidoglycan biosynthesis.</text>
</comment>
<evidence type="ECO:0000313" key="11">
    <source>
        <dbReference type="EMBL" id="MBL0387188.1"/>
    </source>
</evidence>
<keyword evidence="7 9" id="KW-0573">Peptidoglycan synthesis</keyword>
<feature type="active site" description="Proton donor/acceptor" evidence="9">
    <location>
        <position position="157"/>
    </location>
</feature>
<keyword evidence="5" id="KW-0378">Hydrolase</keyword>
<dbReference type="Gene3D" id="2.40.440.10">
    <property type="entry name" value="L,D-transpeptidase catalytic domain-like"/>
    <property type="match status" value="1"/>
</dbReference>
<comment type="caution">
    <text evidence="11">The sequence shown here is derived from an EMBL/GenBank/DDBJ whole genome shotgun (WGS) entry which is preliminary data.</text>
</comment>
<reference evidence="11 12" key="1">
    <citation type="submission" date="2021-01" db="EMBL/GenBank/DDBJ databases">
        <title>Tumebacillus sp. strain ITR2 16S ribosomal RNA gene Genome sequencing and assembly.</title>
        <authorList>
            <person name="Kang M."/>
        </authorList>
    </citation>
    <scope>NUCLEOTIDE SEQUENCE [LARGE SCALE GENOMIC DNA]</scope>
    <source>
        <strain evidence="11 12">ITR2</strain>
    </source>
</reference>
<evidence type="ECO:0000256" key="1">
    <source>
        <dbReference type="ARBA" id="ARBA00004752"/>
    </source>
</evidence>
<dbReference type="Pfam" id="PF03734">
    <property type="entry name" value="YkuD"/>
    <property type="match status" value="1"/>
</dbReference>
<evidence type="ECO:0000256" key="7">
    <source>
        <dbReference type="ARBA" id="ARBA00022984"/>
    </source>
</evidence>
<feature type="domain" description="L,D-TPase catalytic" evidence="10">
    <location>
        <begin position="88"/>
        <end position="197"/>
    </location>
</feature>
<evidence type="ECO:0000256" key="9">
    <source>
        <dbReference type="PROSITE-ProRule" id="PRU01373"/>
    </source>
</evidence>
<dbReference type="EMBL" id="JAEQNB010000003">
    <property type="protein sequence ID" value="MBL0387188.1"/>
    <property type="molecule type" value="Genomic_DNA"/>
</dbReference>
<dbReference type="PANTHER" id="PTHR30582:SF24">
    <property type="entry name" value="L,D-TRANSPEPTIDASE ERFK_SRFK-RELATED"/>
    <property type="match status" value="1"/>
</dbReference>
<evidence type="ECO:0000259" key="10">
    <source>
        <dbReference type="PROSITE" id="PS52029"/>
    </source>
</evidence>
<gene>
    <name evidence="11" type="ORF">JJB07_11060</name>
</gene>
<comment type="similarity">
    <text evidence="2">Belongs to the YkuD family.</text>
</comment>
<dbReference type="CDD" id="cd16913">
    <property type="entry name" value="YkuD_like"/>
    <property type="match status" value="1"/>
</dbReference>
<keyword evidence="8 9" id="KW-0961">Cell wall biogenesis/degradation</keyword>
<name>A0ABS1JA97_9BACL</name>
<keyword evidence="12" id="KW-1185">Reference proteome</keyword>
<dbReference type="Gene3D" id="1.10.101.10">
    <property type="entry name" value="PGBD-like superfamily/PGBD"/>
    <property type="match status" value="2"/>
</dbReference>
<dbReference type="PANTHER" id="PTHR30582">
    <property type="entry name" value="L,D-TRANSPEPTIDASE"/>
    <property type="match status" value="1"/>
</dbReference>
<proteinExistence type="inferred from homology"/>
<dbReference type="SUPFAM" id="SSF47090">
    <property type="entry name" value="PGBD-like"/>
    <property type="match status" value="2"/>
</dbReference>
<dbReference type="InterPro" id="IPR036365">
    <property type="entry name" value="PGBD-like_sf"/>
</dbReference>
<dbReference type="InterPro" id="IPR036366">
    <property type="entry name" value="PGBDSf"/>
</dbReference>